<gene>
    <name evidence="1" type="ORF">A2188_01210</name>
</gene>
<reference evidence="1 2" key="1">
    <citation type="journal article" date="2016" name="Nat. Commun.">
        <title>Thousands of microbial genomes shed light on interconnected biogeochemical processes in an aquifer system.</title>
        <authorList>
            <person name="Anantharaman K."/>
            <person name="Brown C.T."/>
            <person name="Hug L.A."/>
            <person name="Sharon I."/>
            <person name="Castelle C.J."/>
            <person name="Probst A.J."/>
            <person name="Thomas B.C."/>
            <person name="Singh A."/>
            <person name="Wilkins M.J."/>
            <person name="Karaoz U."/>
            <person name="Brodie E.L."/>
            <person name="Williams K.H."/>
            <person name="Hubbard S.S."/>
            <person name="Banfield J.F."/>
        </authorList>
    </citation>
    <scope>NUCLEOTIDE SEQUENCE [LARGE SCALE GENOMIC DNA]</scope>
</reference>
<comment type="caution">
    <text evidence="1">The sequence shown here is derived from an EMBL/GenBank/DDBJ whole genome shotgun (WGS) entry which is preliminary data.</text>
</comment>
<evidence type="ECO:0008006" key="3">
    <source>
        <dbReference type="Google" id="ProtNLM"/>
    </source>
</evidence>
<accession>A0A1F8CLX6</accession>
<evidence type="ECO:0000313" key="2">
    <source>
        <dbReference type="Proteomes" id="UP000179241"/>
    </source>
</evidence>
<name>A0A1F8CLX6_9BACT</name>
<organism evidence="1 2">
    <name type="scientific">Candidatus Woesebacteria bacterium RIFOXYA1_FULL_43_9</name>
    <dbReference type="NCBI Taxonomy" id="1802534"/>
    <lineage>
        <taxon>Bacteria</taxon>
        <taxon>Candidatus Woeseibacteriota</taxon>
    </lineage>
</organism>
<sequence length="426" mass="49075">MADPIRLNGKTEISIKGVFTVGEATSEEQLSLIASKDRLAEIPEEKLKELIAQDLKIVRLSPLSGIYTSQVAYQYDDPNTLKGFDYGNIFVEAHLPYCLHLPNHYEFEVNLPELGIKALLIHRKIWTKKAQDGAVKSSEVDFFAKDKVTYFNNSVILTPKVPVDFDDGWEQNFTGRNIERMKDQNGTFRYSALYIQFDKTTSAQELADQKQSEKIIDEVKETALTAVNKLIDSYRGVTKNGFVQRLGSLEINTIYFIEHNQGFYILGSGFGIETATMNRSKEEITKIEEMLEKGEKPELFDLLLLDAQTSLDNKDFTLAVVQSFQALEIFLENFLFKLLLLRGDSEPDAIKYLDQHWRTKERLRNCLKELKGTSLYESDEPLWNKWCTLYDQTRNEIVHKGKEPKLKEVIEMLETNIKVIEWLKTL</sequence>
<evidence type="ECO:0000313" key="1">
    <source>
        <dbReference type="EMBL" id="OGM76869.1"/>
    </source>
</evidence>
<dbReference type="EMBL" id="MGHU01000042">
    <property type="protein sequence ID" value="OGM76869.1"/>
    <property type="molecule type" value="Genomic_DNA"/>
</dbReference>
<proteinExistence type="predicted"/>
<dbReference type="AlphaFoldDB" id="A0A1F8CLX6"/>
<dbReference type="Proteomes" id="UP000179241">
    <property type="component" value="Unassembled WGS sequence"/>
</dbReference>
<protein>
    <recommendedName>
        <fullName evidence="3">Apea-like HEPN domain-containing protein</fullName>
    </recommendedName>
</protein>